<evidence type="ECO:0000313" key="8">
    <source>
        <dbReference type="Proteomes" id="UP000319812"/>
    </source>
</evidence>
<dbReference type="Pfam" id="PF00389">
    <property type="entry name" value="2-Hacid_dh"/>
    <property type="match status" value="1"/>
</dbReference>
<dbReference type="PANTHER" id="PTHR43761:SF1">
    <property type="entry name" value="D-ISOMER SPECIFIC 2-HYDROXYACID DEHYDROGENASE CATALYTIC DOMAIN-CONTAINING PROTEIN-RELATED"/>
    <property type="match status" value="1"/>
</dbReference>
<keyword evidence="8" id="KW-1185">Reference proteome</keyword>
<dbReference type="RefSeq" id="WP_141319196.1">
    <property type="nucleotide sequence ID" value="NZ_BJOC01000019.1"/>
</dbReference>
<dbReference type="GO" id="GO:0051287">
    <property type="term" value="F:NAD binding"/>
    <property type="evidence" value="ECO:0007669"/>
    <property type="project" value="InterPro"/>
</dbReference>
<evidence type="ECO:0000259" key="5">
    <source>
        <dbReference type="Pfam" id="PF00389"/>
    </source>
</evidence>
<dbReference type="InterPro" id="IPR036291">
    <property type="entry name" value="NAD(P)-bd_dom_sf"/>
</dbReference>
<dbReference type="InterPro" id="IPR006139">
    <property type="entry name" value="D-isomer_2_OHA_DH_cat_dom"/>
</dbReference>
<evidence type="ECO:0000259" key="6">
    <source>
        <dbReference type="Pfam" id="PF02826"/>
    </source>
</evidence>
<comment type="similarity">
    <text evidence="1 4">Belongs to the D-isomer specific 2-hydroxyacid dehydrogenase family.</text>
</comment>
<dbReference type="GO" id="GO:0016616">
    <property type="term" value="F:oxidoreductase activity, acting on the CH-OH group of donors, NAD or NADP as acceptor"/>
    <property type="evidence" value="ECO:0007669"/>
    <property type="project" value="InterPro"/>
</dbReference>
<feature type="domain" description="D-isomer specific 2-hydroxyacid dehydrogenase NAD-binding" evidence="6">
    <location>
        <begin position="108"/>
        <end position="287"/>
    </location>
</feature>
<organism evidence="7 8">
    <name type="scientific">Halomonas halmophila</name>
    <dbReference type="NCBI Taxonomy" id="252"/>
    <lineage>
        <taxon>Bacteria</taxon>
        <taxon>Pseudomonadati</taxon>
        <taxon>Pseudomonadota</taxon>
        <taxon>Gammaproteobacteria</taxon>
        <taxon>Oceanospirillales</taxon>
        <taxon>Halomonadaceae</taxon>
        <taxon>Halomonas</taxon>
    </lineage>
</organism>
<reference evidence="7 8" key="1">
    <citation type="submission" date="2019-06" db="EMBL/GenBank/DDBJ databases">
        <title>Whole genome shotgun sequence of Halomonas halmophila NBRC 15537.</title>
        <authorList>
            <person name="Hosoyama A."/>
            <person name="Uohara A."/>
            <person name="Ohji S."/>
            <person name="Ichikawa N."/>
        </authorList>
    </citation>
    <scope>NUCLEOTIDE SEQUENCE [LARGE SCALE GENOMIC DNA]</scope>
    <source>
        <strain evidence="7 8">NBRC 15537</strain>
    </source>
</reference>
<dbReference type="Proteomes" id="UP000319812">
    <property type="component" value="Unassembled WGS sequence"/>
</dbReference>
<dbReference type="PROSITE" id="PS00671">
    <property type="entry name" value="D_2_HYDROXYACID_DH_3"/>
    <property type="match status" value="1"/>
</dbReference>
<dbReference type="SUPFAM" id="SSF52283">
    <property type="entry name" value="Formate/glycerate dehydrogenase catalytic domain-like"/>
    <property type="match status" value="1"/>
</dbReference>
<evidence type="ECO:0000256" key="2">
    <source>
        <dbReference type="ARBA" id="ARBA00023002"/>
    </source>
</evidence>
<dbReference type="InterPro" id="IPR006140">
    <property type="entry name" value="D-isomer_DH_NAD-bd"/>
</dbReference>
<dbReference type="SUPFAM" id="SSF51735">
    <property type="entry name" value="NAD(P)-binding Rossmann-fold domains"/>
    <property type="match status" value="1"/>
</dbReference>
<comment type="caution">
    <text evidence="7">The sequence shown here is derived from an EMBL/GenBank/DDBJ whole genome shotgun (WGS) entry which is preliminary data.</text>
</comment>
<feature type="domain" description="D-isomer specific 2-hydroxyacid dehydrogenase catalytic" evidence="5">
    <location>
        <begin position="13"/>
        <end position="313"/>
    </location>
</feature>
<keyword evidence="2 4" id="KW-0560">Oxidoreductase</keyword>
<dbReference type="AlphaFoldDB" id="A0A4Y4F3M6"/>
<dbReference type="Pfam" id="PF02826">
    <property type="entry name" value="2-Hacid_dh_C"/>
    <property type="match status" value="1"/>
</dbReference>
<protein>
    <submittedName>
        <fullName evidence="7">Glycerate dehydrogenase</fullName>
    </submittedName>
</protein>
<evidence type="ECO:0000256" key="3">
    <source>
        <dbReference type="ARBA" id="ARBA00023027"/>
    </source>
</evidence>
<dbReference type="InterPro" id="IPR029753">
    <property type="entry name" value="D-isomer_DH_CS"/>
</dbReference>
<dbReference type="CDD" id="cd12162">
    <property type="entry name" value="2-Hacid_dh_4"/>
    <property type="match status" value="1"/>
</dbReference>
<dbReference type="OrthoDB" id="9805416at2"/>
<dbReference type="Gene3D" id="3.40.50.720">
    <property type="entry name" value="NAD(P)-binding Rossmann-like Domain"/>
    <property type="match status" value="2"/>
</dbReference>
<accession>A0A4Y4F3M6</accession>
<dbReference type="EMBL" id="BJOC01000019">
    <property type="protein sequence ID" value="GED22444.1"/>
    <property type="molecule type" value="Genomic_DNA"/>
</dbReference>
<evidence type="ECO:0000313" key="7">
    <source>
        <dbReference type="EMBL" id="GED22444.1"/>
    </source>
</evidence>
<proteinExistence type="inferred from homology"/>
<sequence>MQAVVLDAASLGPDVDLSPIEDRVTRLTCHDFTHAEQAAQRLADAEVAIVNKVVLTAETLEALPGLRLICVLATGTNNIDMQTARRLGIEVRNVAAYGTASVAQHTMLMMLALAARLPLYQKDVAAGRWNDSPFFCLMDHRTMEVEDRHLVIVGQGELGSRVGRLAQGFGMRVSYAARPGSEASDSRPSLAQLAPEADVLSLHCPLTDATRHLVDEAMLERLQPSTLLINCARGGVIDEQACLNALRQGRLGGLGVDVLPVEPPRDGHPLLEALAEPLNLMVTPHNAWISPQARQRIVELTADNLDAWQAGDSVS</sequence>
<gene>
    <name evidence="7" type="primary">hprA</name>
    <name evidence="7" type="ORF">HHA01_14210</name>
</gene>
<evidence type="ECO:0000256" key="4">
    <source>
        <dbReference type="RuleBase" id="RU003719"/>
    </source>
</evidence>
<name>A0A4Y4F3M6_9GAMM</name>
<dbReference type="InterPro" id="IPR050418">
    <property type="entry name" value="D-iso_2-hydroxyacid_DH_PdxB"/>
</dbReference>
<evidence type="ECO:0000256" key="1">
    <source>
        <dbReference type="ARBA" id="ARBA00005854"/>
    </source>
</evidence>
<keyword evidence="3" id="KW-0520">NAD</keyword>
<dbReference type="PANTHER" id="PTHR43761">
    <property type="entry name" value="D-ISOMER SPECIFIC 2-HYDROXYACID DEHYDROGENASE FAMILY PROTEIN (AFU_ORTHOLOGUE AFUA_1G13630)"/>
    <property type="match status" value="1"/>
</dbReference>